<name>A0A179GF35_PURLI</name>
<sequence>MSQSGHPYRTRRTTRSVLKRNADAASNREGHGVVSWLAVSRQSEDTIGVTDYQFGISAG</sequence>
<proteinExistence type="predicted"/>
<feature type="compositionally biased region" description="Basic residues" evidence="1">
    <location>
        <begin position="8"/>
        <end position="18"/>
    </location>
</feature>
<comment type="caution">
    <text evidence="3">The sequence shown here is derived from an EMBL/GenBank/DDBJ whole genome shotgun (WGS) entry which is preliminary data.</text>
</comment>
<evidence type="ECO:0000313" key="4">
    <source>
        <dbReference type="Proteomes" id="UP000078240"/>
    </source>
</evidence>
<accession>A0A179GF35</accession>
<evidence type="ECO:0000313" key="2">
    <source>
        <dbReference type="EMBL" id="OAQ75038.1"/>
    </source>
</evidence>
<evidence type="ECO:0000313" key="3">
    <source>
        <dbReference type="EMBL" id="OAQ75739.1"/>
    </source>
</evidence>
<dbReference type="Proteomes" id="UP000078340">
    <property type="component" value="Unassembled WGS sequence"/>
</dbReference>
<dbReference type="EMBL" id="LSBI01000017">
    <property type="protein sequence ID" value="OAQ75038.1"/>
    <property type="molecule type" value="Genomic_DNA"/>
</dbReference>
<feature type="compositionally biased region" description="Basic and acidic residues" evidence="1">
    <location>
        <begin position="20"/>
        <end position="30"/>
    </location>
</feature>
<reference evidence="3 4" key="1">
    <citation type="submission" date="2016-01" db="EMBL/GenBank/DDBJ databases">
        <title>Biosynthesis of antibiotic leucinostatins and their inhibition on Phytophthora in bio-control Purpureocillium lilacinum.</title>
        <authorList>
            <person name="Wang G."/>
            <person name="Liu Z."/>
            <person name="Lin R."/>
            <person name="Li E."/>
            <person name="Mao Z."/>
            <person name="Ling J."/>
            <person name="Yin W."/>
            <person name="Xie B."/>
        </authorList>
    </citation>
    <scope>NUCLEOTIDE SEQUENCE [LARGE SCALE GENOMIC DNA]</scope>
    <source>
        <strain evidence="3">PLBJ-1</strain>
        <strain evidence="2">PLFJ-1</strain>
    </source>
</reference>
<protein>
    <submittedName>
        <fullName evidence="3">Uncharacterized protein</fullName>
    </submittedName>
</protein>
<dbReference type="AlphaFoldDB" id="A0A179GF35"/>
<gene>
    <name evidence="3" type="ORF">VFPBJ_09712</name>
    <name evidence="2" type="ORF">VFPFJ_10876</name>
</gene>
<feature type="region of interest" description="Disordered" evidence="1">
    <location>
        <begin position="1"/>
        <end position="30"/>
    </location>
</feature>
<dbReference type="Proteomes" id="UP000078240">
    <property type="component" value="Unassembled WGS sequence"/>
</dbReference>
<dbReference type="EMBL" id="LSBH01000008">
    <property type="protein sequence ID" value="OAQ75739.1"/>
    <property type="molecule type" value="Genomic_DNA"/>
</dbReference>
<organism evidence="3 4">
    <name type="scientific">Purpureocillium lilacinum</name>
    <name type="common">Paecilomyces lilacinus</name>
    <dbReference type="NCBI Taxonomy" id="33203"/>
    <lineage>
        <taxon>Eukaryota</taxon>
        <taxon>Fungi</taxon>
        <taxon>Dikarya</taxon>
        <taxon>Ascomycota</taxon>
        <taxon>Pezizomycotina</taxon>
        <taxon>Sordariomycetes</taxon>
        <taxon>Hypocreomycetidae</taxon>
        <taxon>Hypocreales</taxon>
        <taxon>Ophiocordycipitaceae</taxon>
        <taxon>Purpureocillium</taxon>
    </lineage>
</organism>
<evidence type="ECO:0000256" key="1">
    <source>
        <dbReference type="SAM" id="MobiDB-lite"/>
    </source>
</evidence>